<dbReference type="OrthoDB" id="9816462at2"/>
<dbReference type="GO" id="GO:0016020">
    <property type="term" value="C:membrane"/>
    <property type="evidence" value="ECO:0007669"/>
    <property type="project" value="InterPro"/>
</dbReference>
<keyword evidence="3" id="KW-1133">Transmembrane helix</keyword>
<name>A0A1Q9R3R9_PSEPU</name>
<organism evidence="5 6">
    <name type="scientific">Pseudomonas putida</name>
    <name type="common">Arthrobacter siderocapsulatus</name>
    <dbReference type="NCBI Taxonomy" id="303"/>
    <lineage>
        <taxon>Bacteria</taxon>
        <taxon>Pseudomonadati</taxon>
        <taxon>Pseudomonadota</taxon>
        <taxon>Gammaproteobacteria</taxon>
        <taxon>Pseudomonadales</taxon>
        <taxon>Pseudomonadaceae</taxon>
        <taxon>Pseudomonas</taxon>
    </lineage>
</organism>
<keyword evidence="3" id="KW-0472">Membrane</keyword>
<dbReference type="SUPFAM" id="SSF46565">
    <property type="entry name" value="Chaperone J-domain"/>
    <property type="match status" value="1"/>
</dbReference>
<evidence type="ECO:0000313" key="6">
    <source>
        <dbReference type="Proteomes" id="UP000186736"/>
    </source>
</evidence>
<keyword evidence="1" id="KW-0143">Chaperone</keyword>
<gene>
    <name evidence="5" type="ORF">PSEMO_29100</name>
</gene>
<accession>A0A1Q9R3R9</accession>
<evidence type="ECO:0000256" key="3">
    <source>
        <dbReference type="SAM" id="Phobius"/>
    </source>
</evidence>
<dbReference type="Pfam" id="PF05656">
    <property type="entry name" value="DUF805"/>
    <property type="match status" value="1"/>
</dbReference>
<dbReference type="AlphaFoldDB" id="A0A1Q9R3R9"/>
<keyword evidence="3" id="KW-0812">Transmembrane</keyword>
<feature type="region of interest" description="Disordered" evidence="2">
    <location>
        <begin position="49"/>
        <end position="74"/>
    </location>
</feature>
<dbReference type="EMBL" id="MKZO01000025">
    <property type="protein sequence ID" value="OLS62008.1"/>
    <property type="molecule type" value="Genomic_DNA"/>
</dbReference>
<dbReference type="Proteomes" id="UP000186736">
    <property type="component" value="Unassembled WGS sequence"/>
</dbReference>
<dbReference type="InterPro" id="IPR008523">
    <property type="entry name" value="DUF805"/>
</dbReference>
<proteinExistence type="predicted"/>
<feature type="transmembrane region" description="Helical" evidence="3">
    <location>
        <begin position="807"/>
        <end position="825"/>
    </location>
</feature>
<evidence type="ECO:0000313" key="5">
    <source>
        <dbReference type="EMBL" id="OLS62008.1"/>
    </source>
</evidence>
<evidence type="ECO:0000256" key="2">
    <source>
        <dbReference type="SAM" id="MobiDB-lite"/>
    </source>
</evidence>
<dbReference type="RefSeq" id="WP_075803735.1">
    <property type="nucleotide sequence ID" value="NZ_MKZO01000025.1"/>
</dbReference>
<evidence type="ECO:0000259" key="4">
    <source>
        <dbReference type="PROSITE" id="PS50076"/>
    </source>
</evidence>
<feature type="compositionally biased region" description="Basic and acidic residues" evidence="2">
    <location>
        <begin position="49"/>
        <end position="66"/>
    </location>
</feature>
<dbReference type="CDD" id="cd06257">
    <property type="entry name" value="DnaJ"/>
    <property type="match status" value="1"/>
</dbReference>
<sequence length="903" mass="102478">MSCWIRLGIEPTKDQNTIRGAYRARLPEHHPETDPEGFQALREAYESALRHAREEPSREEPPREEPESAAPPGILDEFRALLEDSTRRYDPPAWQAFVRQLDQLPLETLEDVSWSLLQGVRSCGMISRECVGLLAKRLAWSQQLLRLDFDAAREIEGFLEHLEQPDPFPTGLMGQWSAIAQQETLWYLNSLEYLFHQRPLFEYASFANLHTCLPLPADDSLVQRLMVQFAKAEVPSQSLYERCAEQQAADPENIDLLFLLAQHATILDQVPEALVSWTRLHWEFQHPQAPRRLIELCHGQQPQFVPLLVQAFDRQQDIDAWPPGLEEQGQLFGSFAQSPETLSRWYIARRTELDGLAAAYVDWRLDDSTEVNLLALLLDDHPQPHLQRLYRYAWGLARGNDALLREISEAPDATELFEELVLKAFRRQAAQRLRWLTEAPVPLALSGYLHSEAKYPDFPRPLGKEFGPLACRNWLRHMRAYDLRALQRLFEHFAPGQMQPAPFALDHLGRLANRDLELSAPDPAEDPWTWHARGLFILALLEQPERWLALITPSMLRNLDYPAGHPFAQTRDLLGQWLESGAPVETLLAGLDRDNPVQELLADELCTLDSVLADARLPRHNLLLRTFGSDPEAFGGDRYSMTLFLGALFFHPRFSDEDRGQVLDRMQAVAGDDPWCEQFRQHLPKREIQRPARKALEGKDSDTFYLALDALEKMAAVNTAWPASRALATLQMAKDDPANGTGLRLAVTAVLGLAEAMMEVNTPEDSVGAWQFWRIDRRLGRRDYGLMLALWAGFGASIPLMPNELHVLAAIFCIVGTLGTGIRRLRDREQPIWLWIALVIVPVLIPLYLLALLVLPGDILPSRFGKPANGQNPKAGGLQALLRQLKPKRRARPASVLEPGDGW</sequence>
<dbReference type="InterPro" id="IPR001623">
    <property type="entry name" value="DnaJ_domain"/>
</dbReference>
<comment type="caution">
    <text evidence="5">The sequence shown here is derived from an EMBL/GenBank/DDBJ whole genome shotgun (WGS) entry which is preliminary data.</text>
</comment>
<reference evidence="5 6" key="1">
    <citation type="submission" date="2016-10" db="EMBL/GenBank/DDBJ databases">
        <title>Genome Sequence of Pseudomonas putida GM4FR.</title>
        <authorList>
            <person name="Poehlein A."/>
            <person name="Wemheuer F."/>
            <person name="Hollensteiner J."/>
            <person name="Wemheuer B."/>
        </authorList>
    </citation>
    <scope>NUCLEOTIDE SEQUENCE [LARGE SCALE GENOMIC DNA]</scope>
    <source>
        <strain evidence="5 6">GM4FR</strain>
    </source>
</reference>
<protein>
    <recommendedName>
        <fullName evidence="4">J domain-containing protein</fullName>
    </recommendedName>
</protein>
<evidence type="ECO:0000256" key="1">
    <source>
        <dbReference type="ARBA" id="ARBA00023186"/>
    </source>
</evidence>
<dbReference type="InterPro" id="IPR036869">
    <property type="entry name" value="J_dom_sf"/>
</dbReference>
<dbReference type="PROSITE" id="PS50076">
    <property type="entry name" value="DNAJ_2"/>
    <property type="match status" value="1"/>
</dbReference>
<feature type="domain" description="J" evidence="4">
    <location>
        <begin position="2"/>
        <end position="70"/>
    </location>
</feature>
<dbReference type="SMART" id="SM00271">
    <property type="entry name" value="DnaJ"/>
    <property type="match status" value="1"/>
</dbReference>
<feature type="transmembrane region" description="Helical" evidence="3">
    <location>
        <begin position="832"/>
        <end position="855"/>
    </location>
</feature>